<evidence type="ECO:0000313" key="13">
    <source>
        <dbReference type="Proteomes" id="UP000033038"/>
    </source>
</evidence>
<dbReference type="PANTHER" id="PTHR42759">
    <property type="entry name" value="MOXR FAMILY PROTEIN"/>
    <property type="match status" value="1"/>
</dbReference>
<dbReference type="GO" id="GO:0005737">
    <property type="term" value="C:cytoplasm"/>
    <property type="evidence" value="ECO:0007669"/>
    <property type="project" value="UniProtKB-SubCell"/>
</dbReference>
<keyword evidence="4" id="KW-0547">Nucleotide-binding</keyword>
<feature type="domain" description="AAA+ ATPase" evidence="11">
    <location>
        <begin position="81"/>
        <end position="249"/>
    </location>
</feature>
<dbReference type="GeneID" id="24822097"/>
<dbReference type="SUPFAM" id="SSF52540">
    <property type="entry name" value="P-loop containing nucleoside triphosphate hydrolases"/>
    <property type="match status" value="1"/>
</dbReference>
<dbReference type="InterPro" id="IPR013462">
    <property type="entry name" value="Gas-vesicle_GvpN"/>
</dbReference>
<evidence type="ECO:0000256" key="8">
    <source>
        <dbReference type="ARBA" id="ARBA00035108"/>
    </source>
</evidence>
<dbReference type="NCBIfam" id="TIGR02640">
    <property type="entry name" value="gas_vesic_GvpN"/>
    <property type="match status" value="1"/>
</dbReference>
<dbReference type="SMART" id="SM00382">
    <property type="entry name" value="AAA"/>
    <property type="match status" value="1"/>
</dbReference>
<evidence type="ECO:0000256" key="7">
    <source>
        <dbReference type="ARBA" id="ARBA00022987"/>
    </source>
</evidence>
<keyword evidence="5" id="KW-0378">Hydrolase</keyword>
<feature type="compositionally biased region" description="Basic and acidic residues" evidence="10">
    <location>
        <begin position="413"/>
        <end position="422"/>
    </location>
</feature>
<accession>A0A0E3QH47</accession>
<proteinExistence type="inferred from homology"/>
<evidence type="ECO:0000256" key="9">
    <source>
        <dbReference type="ARBA" id="ARBA00049360"/>
    </source>
</evidence>
<keyword evidence="3" id="KW-0963">Cytoplasm</keyword>
<comment type="catalytic activity">
    <reaction evidence="9">
        <text>ATP + H2O = ADP + phosphate + H(+)</text>
        <dbReference type="Rhea" id="RHEA:13065"/>
        <dbReference type="ChEBI" id="CHEBI:15377"/>
        <dbReference type="ChEBI" id="CHEBI:15378"/>
        <dbReference type="ChEBI" id="CHEBI:30616"/>
        <dbReference type="ChEBI" id="CHEBI:43474"/>
        <dbReference type="ChEBI" id="CHEBI:456216"/>
    </reaction>
</comment>
<dbReference type="EMBL" id="CP009526">
    <property type="protein sequence ID" value="AKB49920.1"/>
    <property type="molecule type" value="Genomic_DNA"/>
</dbReference>
<gene>
    <name evidence="12" type="ORF">MSBRW_0667</name>
</gene>
<evidence type="ECO:0000256" key="6">
    <source>
        <dbReference type="ARBA" id="ARBA00022840"/>
    </source>
</evidence>
<dbReference type="GO" id="GO:0016887">
    <property type="term" value="F:ATP hydrolysis activity"/>
    <property type="evidence" value="ECO:0007669"/>
    <property type="project" value="InterPro"/>
</dbReference>
<evidence type="ECO:0000259" key="11">
    <source>
        <dbReference type="SMART" id="SM00382"/>
    </source>
</evidence>
<keyword evidence="7" id="KW-0304">Gas vesicle</keyword>
<dbReference type="Gene3D" id="3.40.50.300">
    <property type="entry name" value="P-loop containing nucleotide triphosphate hydrolases"/>
    <property type="match status" value="1"/>
</dbReference>
<sequence length="437" mass="49236">MKYKATHQRVVRGKPIHKTLEETKQESNNEDLKPIKEPLSSSVDLKNCSEEKKYLVPEMEYFINNTEIQKLSERIKLWIKVGYPVHLIGPTGCGKTSLAVHIAKELGRPVIWINGDESLTTKDLIGGYAQIKQESIRDNYIHNVFKSSDIIKPEWIDNPLAIACKYGYTLIYNEFSRAKPIANNVLLSVFEEGILELPARFGGEKYIKVHPDFRAILTSNSIEYAGVHVPQDALLDRMVGIYMDYYSFETEAQIVKEHTGLSEKETEKIVSVIRKIRDQTDDIQKPGIRSGIMVGKAMKKLNGNTKDYFDQLFVDVIATKTSSNAELLKKEKLVNEVILELNSEKENSKAEIHKTEKPVDKTTPESNKKRDPAPVVKTEKTVSKKAPAINKKQDPTPVVKAEKTVSKAAPESNNKKQDSASVIKTEKLVDKAVSELA</sequence>
<evidence type="ECO:0000256" key="1">
    <source>
        <dbReference type="ARBA" id="ARBA00004496"/>
    </source>
</evidence>
<feature type="region of interest" description="Disordered" evidence="10">
    <location>
        <begin position="344"/>
        <end position="422"/>
    </location>
</feature>
<dbReference type="GO" id="GO:0031411">
    <property type="term" value="C:gas vesicle"/>
    <property type="evidence" value="ECO:0007669"/>
    <property type="project" value="UniProtKB-SubCell"/>
</dbReference>
<organism evidence="12 13">
    <name type="scientific">Methanosarcina barkeri str. Wiesmoor</name>
    <dbReference type="NCBI Taxonomy" id="1434109"/>
    <lineage>
        <taxon>Archaea</taxon>
        <taxon>Methanobacteriati</taxon>
        <taxon>Methanobacteriota</taxon>
        <taxon>Stenosarchaea group</taxon>
        <taxon>Methanomicrobia</taxon>
        <taxon>Methanosarcinales</taxon>
        <taxon>Methanosarcinaceae</taxon>
        <taxon>Methanosarcina</taxon>
    </lineage>
</organism>
<dbReference type="InterPro" id="IPR003593">
    <property type="entry name" value="AAA+_ATPase"/>
</dbReference>
<dbReference type="AlphaFoldDB" id="A0A0E3QH47"/>
<dbReference type="PATRIC" id="fig|1434109.4.peg.811"/>
<evidence type="ECO:0000256" key="10">
    <source>
        <dbReference type="SAM" id="MobiDB-lite"/>
    </source>
</evidence>
<evidence type="ECO:0000256" key="5">
    <source>
        <dbReference type="ARBA" id="ARBA00022801"/>
    </source>
</evidence>
<comment type="subcellular location">
    <subcellularLocation>
        <location evidence="1">Cytoplasm</location>
    </subcellularLocation>
    <subcellularLocation>
        <location evidence="8">Gas vesicle</location>
    </subcellularLocation>
</comment>
<dbReference type="HOGENOM" id="CLU_051123_0_0_2"/>
<feature type="compositionally biased region" description="Basic and acidic residues" evidence="10">
    <location>
        <begin position="344"/>
        <end position="382"/>
    </location>
</feature>
<dbReference type="InterPro" id="IPR027417">
    <property type="entry name" value="P-loop_NTPase"/>
</dbReference>
<dbReference type="GO" id="GO:0031412">
    <property type="term" value="P:gas vesicle organization"/>
    <property type="evidence" value="ECO:0007669"/>
    <property type="project" value="InterPro"/>
</dbReference>
<comment type="similarity">
    <text evidence="2">Belongs to the CbbQ/NirQ/NorQ/GpvN family.</text>
</comment>
<evidence type="ECO:0000256" key="4">
    <source>
        <dbReference type="ARBA" id="ARBA00022741"/>
    </source>
</evidence>
<dbReference type="GO" id="GO:0005524">
    <property type="term" value="F:ATP binding"/>
    <property type="evidence" value="ECO:0007669"/>
    <property type="project" value="UniProtKB-KW"/>
</dbReference>
<dbReference type="Pfam" id="PF07728">
    <property type="entry name" value="AAA_5"/>
    <property type="match status" value="1"/>
</dbReference>
<dbReference type="PRINTS" id="PR00830">
    <property type="entry name" value="ENDOLAPTASE"/>
</dbReference>
<dbReference type="InterPro" id="IPR011704">
    <property type="entry name" value="ATPase_dyneun-rel_AAA"/>
</dbReference>
<dbReference type="InterPro" id="IPR050764">
    <property type="entry name" value="CbbQ/NirQ/NorQ/GpvN"/>
</dbReference>
<evidence type="ECO:0000256" key="2">
    <source>
        <dbReference type="ARBA" id="ARBA00009417"/>
    </source>
</evidence>
<protein>
    <submittedName>
        <fullName evidence="12">Gas vesicle protein GvpN</fullName>
    </submittedName>
</protein>
<dbReference type="PANTHER" id="PTHR42759:SF1">
    <property type="entry name" value="MAGNESIUM-CHELATASE SUBUNIT CHLD"/>
    <property type="match status" value="1"/>
</dbReference>
<reference evidence="12 13" key="1">
    <citation type="submission" date="2014-07" db="EMBL/GenBank/DDBJ databases">
        <title>Methanogenic archaea and the global carbon cycle.</title>
        <authorList>
            <person name="Henriksen J.R."/>
            <person name="Luke J."/>
            <person name="Reinhart S."/>
            <person name="Benedict M.N."/>
            <person name="Youngblut N.D."/>
            <person name="Metcalf M.E."/>
            <person name="Whitaker R.J."/>
            <person name="Metcalf W.W."/>
        </authorList>
    </citation>
    <scope>NUCLEOTIDE SEQUENCE [LARGE SCALE GENOMIC DNA]</scope>
    <source>
        <strain evidence="12 13">Wiesmoor</strain>
    </source>
</reference>
<name>A0A0E3QH47_METBA</name>
<dbReference type="Proteomes" id="UP000033038">
    <property type="component" value="Chromosome"/>
</dbReference>
<keyword evidence="6" id="KW-0067">ATP-binding</keyword>
<evidence type="ECO:0000256" key="3">
    <source>
        <dbReference type="ARBA" id="ARBA00022490"/>
    </source>
</evidence>
<dbReference type="RefSeq" id="WP_011305367.1">
    <property type="nucleotide sequence ID" value="NZ_CP009526.1"/>
</dbReference>
<evidence type="ECO:0000313" key="12">
    <source>
        <dbReference type="EMBL" id="AKB49920.1"/>
    </source>
</evidence>
<dbReference type="KEGG" id="mbw:MSBRW_0667"/>